<dbReference type="SUPFAM" id="SSF49299">
    <property type="entry name" value="PKD domain"/>
    <property type="match status" value="1"/>
</dbReference>
<evidence type="ECO:0000256" key="6">
    <source>
        <dbReference type="ARBA" id="ARBA00023180"/>
    </source>
</evidence>
<dbReference type="EMBL" id="JAULJE010000010">
    <property type="protein sequence ID" value="KAK1337947.1"/>
    <property type="molecule type" value="Genomic_DNA"/>
</dbReference>
<dbReference type="InterPro" id="IPR035986">
    <property type="entry name" value="PKD_dom_sf"/>
</dbReference>
<evidence type="ECO:0000256" key="8">
    <source>
        <dbReference type="SAM" id="Phobius"/>
    </source>
</evidence>
<sequence>MAGAAPKGAGSGRRRPPPPGLRALLLLLCLWLPSGRAAGPLPAPLSGVEQLLGEFRRQLQQERPQEELELELRAGGGPPPGCPGPGGGGYSAMPDAIIRTKDSIAAGASFLSAPAAVRDWRQCVAACCAEPRCSVAVVELPRRPAPPAAALGCYLFNCTARGRNVCRFALHRGYSSYSLGRALEGQRDLGAGFPATARASPRLGKQAPGRGRCSSCTCWVAASGRPARQDLWAPSPRKHLVPEKDEPPLSKAGEDVVVRLPTDGLVLDGRESTDDHAIVQYEWTLLQGDPSVDMKVPQSGTLKLSHLQEGRYTFQLTVTDTAGQRSADNVSVTVLPPAFSTRVSLDGKTETHTATSQPRNHSHEQRCSRTLPGDVSGSRCPTPATCVTRHGEESFRLLGTKDSNWPCDARAAFPPSHAAQRPSGWGGVERLQGGPLVLERRPLYLEPVLSLEKSKLSGVNFVSSLLLPVVGKLWLASNMRLFGPLSAVLPLTLGLAITALLLLMVACRLRLLKQKLKKARPITSEESDYLINGIEEERGRERIMMGCFLHAPDWGSSPQPRQVLRTESIPDLQVHRSTLNH</sequence>
<evidence type="ECO:0000256" key="5">
    <source>
        <dbReference type="ARBA" id="ARBA00023136"/>
    </source>
</evidence>
<dbReference type="Pfam" id="PF07502">
    <property type="entry name" value="MANEC"/>
    <property type="match status" value="1"/>
</dbReference>
<evidence type="ECO:0000259" key="11">
    <source>
        <dbReference type="PROSITE" id="PS50986"/>
    </source>
</evidence>
<dbReference type="PANTHER" id="PTHR46876">
    <property type="entry name" value="LOW-DENSITY LIPOPROTEIN RECEPTOR-RELATED PROTEIN 11"/>
    <property type="match status" value="1"/>
</dbReference>
<organism evidence="12 13">
    <name type="scientific">Cnephaeus nilssonii</name>
    <name type="common">Northern bat</name>
    <name type="synonym">Eptesicus nilssonii</name>
    <dbReference type="NCBI Taxonomy" id="3371016"/>
    <lineage>
        <taxon>Eukaryota</taxon>
        <taxon>Metazoa</taxon>
        <taxon>Chordata</taxon>
        <taxon>Craniata</taxon>
        <taxon>Vertebrata</taxon>
        <taxon>Euteleostomi</taxon>
        <taxon>Mammalia</taxon>
        <taxon>Eutheria</taxon>
        <taxon>Laurasiatheria</taxon>
        <taxon>Chiroptera</taxon>
        <taxon>Yangochiroptera</taxon>
        <taxon>Vespertilionidae</taxon>
        <taxon>Cnephaeus</taxon>
    </lineage>
</organism>
<accession>A0AA40HW15</accession>
<keyword evidence="3 9" id="KW-0732">Signal</keyword>
<dbReference type="SMART" id="SM00765">
    <property type="entry name" value="MANEC"/>
    <property type="match status" value="1"/>
</dbReference>
<keyword evidence="5 8" id="KW-0472">Membrane</keyword>
<evidence type="ECO:0000256" key="4">
    <source>
        <dbReference type="ARBA" id="ARBA00022989"/>
    </source>
</evidence>
<evidence type="ECO:0000256" key="7">
    <source>
        <dbReference type="SAM" id="MobiDB-lite"/>
    </source>
</evidence>
<evidence type="ECO:0000256" key="2">
    <source>
        <dbReference type="ARBA" id="ARBA00022692"/>
    </source>
</evidence>
<dbReference type="PROSITE" id="PS50986">
    <property type="entry name" value="MANSC"/>
    <property type="match status" value="1"/>
</dbReference>
<dbReference type="PANTHER" id="PTHR46876:SF2">
    <property type="entry name" value="LDL RECEPTOR RELATED PROTEIN 11"/>
    <property type="match status" value="1"/>
</dbReference>
<gene>
    <name evidence="12" type="ORF">QTO34_001050</name>
</gene>
<feature type="chain" id="PRO_5041269752" evidence="9">
    <location>
        <begin position="38"/>
        <end position="581"/>
    </location>
</feature>
<feature type="domain" description="PKD" evidence="10">
    <location>
        <begin position="265"/>
        <end position="341"/>
    </location>
</feature>
<feature type="compositionally biased region" description="Basic and acidic residues" evidence="7">
    <location>
        <begin position="240"/>
        <end position="252"/>
    </location>
</feature>
<dbReference type="GO" id="GO:0016020">
    <property type="term" value="C:membrane"/>
    <property type="evidence" value="ECO:0007669"/>
    <property type="project" value="UniProtKB-SubCell"/>
</dbReference>
<feature type="signal peptide" evidence="9">
    <location>
        <begin position="1"/>
        <end position="37"/>
    </location>
</feature>
<dbReference type="InterPro" id="IPR013980">
    <property type="entry name" value="MANSC_dom"/>
</dbReference>
<dbReference type="Pfam" id="PF22352">
    <property type="entry name" value="K319L-like_PKD"/>
    <property type="match status" value="1"/>
</dbReference>
<dbReference type="InterPro" id="IPR000601">
    <property type="entry name" value="PKD_dom"/>
</dbReference>
<dbReference type="PROSITE" id="PS50093">
    <property type="entry name" value="PKD"/>
    <property type="match status" value="1"/>
</dbReference>
<dbReference type="Proteomes" id="UP001177744">
    <property type="component" value="Unassembled WGS sequence"/>
</dbReference>
<keyword evidence="6" id="KW-0325">Glycoprotein</keyword>
<reference evidence="12" key="1">
    <citation type="submission" date="2023-06" db="EMBL/GenBank/DDBJ databases">
        <title>Reference genome for the Northern bat (Eptesicus nilssonii), a most northern bat species.</title>
        <authorList>
            <person name="Laine V.N."/>
            <person name="Pulliainen A.T."/>
            <person name="Lilley T.M."/>
        </authorList>
    </citation>
    <scope>NUCLEOTIDE SEQUENCE</scope>
    <source>
        <strain evidence="12">BLF_Eptnil</strain>
        <tissue evidence="12">Kidney</tissue>
    </source>
</reference>
<keyword evidence="13" id="KW-1185">Reference proteome</keyword>
<feature type="region of interest" description="Disordered" evidence="7">
    <location>
        <begin position="231"/>
        <end position="252"/>
    </location>
</feature>
<dbReference type="CDD" id="cd00146">
    <property type="entry name" value="PKD"/>
    <property type="match status" value="1"/>
</dbReference>
<keyword evidence="2 8" id="KW-0812">Transmembrane</keyword>
<evidence type="ECO:0000256" key="1">
    <source>
        <dbReference type="ARBA" id="ARBA00004479"/>
    </source>
</evidence>
<evidence type="ECO:0000313" key="13">
    <source>
        <dbReference type="Proteomes" id="UP001177744"/>
    </source>
</evidence>
<evidence type="ECO:0000256" key="9">
    <source>
        <dbReference type="SAM" id="SignalP"/>
    </source>
</evidence>
<feature type="region of interest" description="Disordered" evidence="7">
    <location>
        <begin position="345"/>
        <end position="381"/>
    </location>
</feature>
<evidence type="ECO:0000259" key="10">
    <source>
        <dbReference type="PROSITE" id="PS50093"/>
    </source>
</evidence>
<feature type="domain" description="MANSC" evidence="11">
    <location>
        <begin position="92"/>
        <end position="177"/>
    </location>
</feature>
<dbReference type="InterPro" id="IPR013783">
    <property type="entry name" value="Ig-like_fold"/>
</dbReference>
<dbReference type="AlphaFoldDB" id="A0AA40HW15"/>
<feature type="transmembrane region" description="Helical" evidence="8">
    <location>
        <begin position="487"/>
        <end position="511"/>
    </location>
</feature>
<proteinExistence type="predicted"/>
<protein>
    <submittedName>
        <fullName evidence="12">Uncharacterized protein</fullName>
    </submittedName>
</protein>
<dbReference type="FunFam" id="2.60.40.10:FF:000061">
    <property type="entry name" value="Dyslexia-associated protein KIAA0319 homolog"/>
    <property type="match status" value="1"/>
</dbReference>
<comment type="caution">
    <text evidence="12">The sequence shown here is derived from an EMBL/GenBank/DDBJ whole genome shotgun (WGS) entry which is preliminary data.</text>
</comment>
<keyword evidence="4 8" id="KW-1133">Transmembrane helix</keyword>
<comment type="subcellular location">
    <subcellularLocation>
        <location evidence="1">Membrane</location>
        <topology evidence="1">Single-pass type I membrane protein</topology>
    </subcellularLocation>
</comment>
<name>A0AA40HW15_CNENI</name>
<dbReference type="Gene3D" id="2.60.40.10">
    <property type="entry name" value="Immunoglobulins"/>
    <property type="match status" value="1"/>
</dbReference>
<dbReference type="InterPro" id="IPR011106">
    <property type="entry name" value="MANSC_N"/>
</dbReference>
<evidence type="ECO:0000313" key="12">
    <source>
        <dbReference type="EMBL" id="KAK1337947.1"/>
    </source>
</evidence>
<evidence type="ECO:0000256" key="3">
    <source>
        <dbReference type="ARBA" id="ARBA00022729"/>
    </source>
</evidence>